<dbReference type="SUPFAM" id="SSF103481">
    <property type="entry name" value="Multidrug resistance efflux transporter EmrE"/>
    <property type="match status" value="1"/>
</dbReference>
<dbReference type="GO" id="GO:0005886">
    <property type="term" value="C:plasma membrane"/>
    <property type="evidence" value="ECO:0007669"/>
    <property type="project" value="UniProtKB-SubCell"/>
</dbReference>
<keyword evidence="2" id="KW-0813">Transport</keyword>
<comment type="subcellular location">
    <subcellularLocation>
        <location evidence="1 8">Cell membrane</location>
        <topology evidence="1 8">Multi-pass membrane protein</topology>
    </subcellularLocation>
</comment>
<keyword evidence="6 9" id="KW-0472">Membrane</keyword>
<dbReference type="PANTHER" id="PTHR30561:SF1">
    <property type="entry name" value="MULTIDRUG TRANSPORTER EMRE"/>
    <property type="match status" value="1"/>
</dbReference>
<evidence type="ECO:0000256" key="1">
    <source>
        <dbReference type="ARBA" id="ARBA00004651"/>
    </source>
</evidence>
<accession>X7E798</accession>
<evidence type="ECO:0000256" key="4">
    <source>
        <dbReference type="ARBA" id="ARBA00022692"/>
    </source>
</evidence>
<evidence type="ECO:0000313" key="10">
    <source>
        <dbReference type="EMBL" id="ETX11914.1"/>
    </source>
</evidence>
<evidence type="ECO:0000256" key="2">
    <source>
        <dbReference type="ARBA" id="ARBA00022448"/>
    </source>
</evidence>
<feature type="transmembrane region" description="Helical" evidence="9">
    <location>
        <begin position="82"/>
        <end position="103"/>
    </location>
</feature>
<feature type="transmembrane region" description="Helical" evidence="9">
    <location>
        <begin position="32"/>
        <end position="50"/>
    </location>
</feature>
<comment type="similarity">
    <text evidence="7 8">Belongs to the drug/metabolite transporter (DMT) superfamily. Small multidrug resistance (SMR) (TC 2.A.7.1) family.</text>
</comment>
<dbReference type="EMBL" id="JAMB01000002">
    <property type="protein sequence ID" value="ETX11914.1"/>
    <property type="molecule type" value="Genomic_DNA"/>
</dbReference>
<name>X7E798_9GAMM</name>
<evidence type="ECO:0000256" key="6">
    <source>
        <dbReference type="ARBA" id="ARBA00023136"/>
    </source>
</evidence>
<keyword evidence="3" id="KW-1003">Cell membrane</keyword>
<evidence type="ECO:0000256" key="7">
    <source>
        <dbReference type="ARBA" id="ARBA00038032"/>
    </source>
</evidence>
<dbReference type="GO" id="GO:0031460">
    <property type="term" value="P:glycine betaine transport"/>
    <property type="evidence" value="ECO:0007669"/>
    <property type="project" value="TreeGrafter"/>
</dbReference>
<dbReference type="InterPro" id="IPR000390">
    <property type="entry name" value="Small_drug/metabolite_transptr"/>
</dbReference>
<organism evidence="10 11">
    <name type="scientific">Marinomonas ushuaiensis DSM 15871</name>
    <dbReference type="NCBI Taxonomy" id="1122207"/>
    <lineage>
        <taxon>Bacteria</taxon>
        <taxon>Pseudomonadati</taxon>
        <taxon>Pseudomonadota</taxon>
        <taxon>Gammaproteobacteria</taxon>
        <taxon>Oceanospirillales</taxon>
        <taxon>Oceanospirillaceae</taxon>
        <taxon>Marinomonas</taxon>
    </lineage>
</organism>
<dbReference type="InterPro" id="IPR045324">
    <property type="entry name" value="Small_multidrug_res"/>
</dbReference>
<dbReference type="GO" id="GO:0015297">
    <property type="term" value="F:antiporter activity"/>
    <property type="evidence" value="ECO:0007669"/>
    <property type="project" value="TreeGrafter"/>
</dbReference>
<dbReference type="FunFam" id="1.10.3730.20:FF:000001">
    <property type="entry name" value="Quaternary ammonium compound resistance transporter SugE"/>
    <property type="match status" value="1"/>
</dbReference>
<evidence type="ECO:0000256" key="5">
    <source>
        <dbReference type="ARBA" id="ARBA00022989"/>
    </source>
</evidence>
<dbReference type="GO" id="GO:0015220">
    <property type="term" value="F:choline transmembrane transporter activity"/>
    <property type="evidence" value="ECO:0007669"/>
    <property type="project" value="TreeGrafter"/>
</dbReference>
<dbReference type="OrthoDB" id="9808638at2"/>
<comment type="caution">
    <text evidence="10">The sequence shown here is derived from an EMBL/GenBank/DDBJ whole genome shotgun (WGS) entry which is preliminary data.</text>
</comment>
<evidence type="ECO:0000256" key="3">
    <source>
        <dbReference type="ARBA" id="ARBA00022475"/>
    </source>
</evidence>
<dbReference type="STRING" id="1122207.MUS1_08215"/>
<evidence type="ECO:0000313" key="11">
    <source>
        <dbReference type="Proteomes" id="UP000054058"/>
    </source>
</evidence>
<dbReference type="PANTHER" id="PTHR30561">
    <property type="entry name" value="SMR FAMILY PROTON-DEPENDENT DRUG EFFLUX TRANSPORTER SUGE"/>
    <property type="match status" value="1"/>
</dbReference>
<gene>
    <name evidence="10" type="ORF">MUS1_08215</name>
</gene>
<keyword evidence="11" id="KW-1185">Reference proteome</keyword>
<dbReference type="GO" id="GO:0015199">
    <property type="term" value="F:amino-acid betaine transmembrane transporter activity"/>
    <property type="evidence" value="ECO:0007669"/>
    <property type="project" value="TreeGrafter"/>
</dbReference>
<dbReference type="Gene3D" id="1.10.3730.20">
    <property type="match status" value="1"/>
</dbReference>
<keyword evidence="5 9" id="KW-1133">Transmembrane helix</keyword>
<dbReference type="eggNOG" id="COG2076">
    <property type="taxonomic scope" value="Bacteria"/>
</dbReference>
<reference evidence="10 11" key="1">
    <citation type="submission" date="2014-01" db="EMBL/GenBank/DDBJ databases">
        <title>Marinomonas ushuaiensis DSM 15871 Genome Sequencing.</title>
        <authorList>
            <person name="Lai Q."/>
            <person name="Shao Z.S."/>
        </authorList>
    </citation>
    <scope>NUCLEOTIDE SEQUENCE [LARGE SCALE GENOMIC DNA]</scope>
    <source>
        <strain evidence="10 11">DSM 15871</strain>
    </source>
</reference>
<feature type="transmembrane region" description="Helical" evidence="9">
    <location>
        <begin position="57"/>
        <end position="76"/>
    </location>
</feature>
<sequence>MIYLLLCLAILAEVIATSALKASDSFTKLGPSIILVVGYAVAFYLLSVVMRSMPTGLAYAIWAGLGVVLISLYGYFFANEKLDAAACIGMSLIVAGVVVINVFSKTVSH</sequence>
<dbReference type="PATRIC" id="fig|1122207.3.peg.957"/>
<dbReference type="AlphaFoldDB" id="X7E798"/>
<dbReference type="InterPro" id="IPR037185">
    <property type="entry name" value="EmrE-like"/>
</dbReference>
<proteinExistence type="inferred from homology"/>
<dbReference type="Pfam" id="PF00893">
    <property type="entry name" value="Multi_Drug_Res"/>
    <property type="match status" value="1"/>
</dbReference>
<evidence type="ECO:0000256" key="9">
    <source>
        <dbReference type="SAM" id="Phobius"/>
    </source>
</evidence>
<evidence type="ECO:0000256" key="8">
    <source>
        <dbReference type="RuleBase" id="RU003942"/>
    </source>
</evidence>
<keyword evidence="4 8" id="KW-0812">Transmembrane</keyword>
<protein>
    <submittedName>
        <fullName evidence="10">Multidrug transporter</fullName>
    </submittedName>
</protein>
<dbReference type="RefSeq" id="WP_036159645.1">
    <property type="nucleotide sequence ID" value="NZ_JAMB01000002.1"/>
</dbReference>
<dbReference type="Proteomes" id="UP000054058">
    <property type="component" value="Unassembled WGS sequence"/>
</dbReference>
<dbReference type="GO" id="GO:1990961">
    <property type="term" value="P:xenobiotic detoxification by transmembrane export across the plasma membrane"/>
    <property type="evidence" value="ECO:0007669"/>
    <property type="project" value="UniProtKB-ARBA"/>
</dbReference>